<dbReference type="EMBL" id="JARK01001577">
    <property type="protein sequence ID" value="EYB88812.1"/>
    <property type="molecule type" value="Genomic_DNA"/>
</dbReference>
<dbReference type="PROSITE" id="PS50878">
    <property type="entry name" value="RT_POL"/>
    <property type="match status" value="1"/>
</dbReference>
<gene>
    <name evidence="2" type="primary">Acey_s0241.g3382</name>
    <name evidence="2" type="ORF">Y032_0241g3382</name>
</gene>
<comment type="caution">
    <text evidence="2">The sequence shown here is derived from an EMBL/GenBank/DDBJ whole genome shotgun (WGS) entry which is preliminary data.</text>
</comment>
<proteinExistence type="predicted"/>
<sequence length="210" mass="24534">MRQVAEKDGFEIDGETLQMLLFADDVVFVASKPETLQSLLDEMCHLTERIGLKIHPRKTKWMKNAHCDDFEIKLNNQLVERVEHYVYLGQAIRMDNDLRLELSRRRKAGWTAFSKIDVLLKSKDIPARTKSQLFHSSVLPALLYGCETWNLIKAEERCLQVTQRAMERQMLGISRLEHKKNEEVRETSQLHEIVNLLYKRKNRGQGTSPE</sequence>
<reference evidence="3" key="1">
    <citation type="journal article" date="2015" name="Nat. Genet.">
        <title>The genome and transcriptome of the zoonotic hookworm Ancylostoma ceylanicum identify infection-specific gene families.</title>
        <authorList>
            <person name="Schwarz E.M."/>
            <person name="Hu Y."/>
            <person name="Antoshechkin I."/>
            <person name="Miller M.M."/>
            <person name="Sternberg P.W."/>
            <person name="Aroian R.V."/>
        </authorList>
    </citation>
    <scope>NUCLEOTIDE SEQUENCE</scope>
    <source>
        <strain evidence="3">HY135</strain>
    </source>
</reference>
<accession>A0A016SEI6</accession>
<dbReference type="Proteomes" id="UP000024635">
    <property type="component" value="Unassembled WGS sequence"/>
</dbReference>
<evidence type="ECO:0000313" key="3">
    <source>
        <dbReference type="Proteomes" id="UP000024635"/>
    </source>
</evidence>
<dbReference type="InterPro" id="IPR000477">
    <property type="entry name" value="RT_dom"/>
</dbReference>
<dbReference type="PANTHER" id="PTHR47027">
    <property type="entry name" value="REVERSE TRANSCRIPTASE DOMAIN-CONTAINING PROTEIN"/>
    <property type="match status" value="1"/>
</dbReference>
<keyword evidence="3" id="KW-1185">Reference proteome</keyword>
<organism evidence="2 3">
    <name type="scientific">Ancylostoma ceylanicum</name>
    <dbReference type="NCBI Taxonomy" id="53326"/>
    <lineage>
        <taxon>Eukaryota</taxon>
        <taxon>Metazoa</taxon>
        <taxon>Ecdysozoa</taxon>
        <taxon>Nematoda</taxon>
        <taxon>Chromadorea</taxon>
        <taxon>Rhabditida</taxon>
        <taxon>Rhabditina</taxon>
        <taxon>Rhabditomorpha</taxon>
        <taxon>Strongyloidea</taxon>
        <taxon>Ancylostomatidae</taxon>
        <taxon>Ancylostomatinae</taxon>
        <taxon>Ancylostoma</taxon>
    </lineage>
</organism>
<dbReference type="PANTHER" id="PTHR47027:SF20">
    <property type="entry name" value="REVERSE TRANSCRIPTASE-LIKE PROTEIN WITH RNA-DIRECTED DNA POLYMERASE DOMAIN"/>
    <property type="match status" value="1"/>
</dbReference>
<dbReference type="AlphaFoldDB" id="A0A016SEI6"/>
<protein>
    <recommendedName>
        <fullName evidence="1">Reverse transcriptase domain-containing protein</fullName>
    </recommendedName>
</protein>
<feature type="domain" description="Reverse transcriptase" evidence="1">
    <location>
        <begin position="1"/>
        <end position="92"/>
    </location>
</feature>
<dbReference type="Pfam" id="PF00078">
    <property type="entry name" value="RVT_1"/>
    <property type="match status" value="1"/>
</dbReference>
<name>A0A016SEI6_9BILA</name>
<evidence type="ECO:0000313" key="2">
    <source>
        <dbReference type="EMBL" id="EYB88812.1"/>
    </source>
</evidence>
<evidence type="ECO:0000259" key="1">
    <source>
        <dbReference type="PROSITE" id="PS50878"/>
    </source>
</evidence>
<dbReference type="OrthoDB" id="5848650at2759"/>